<organism evidence="3 4">
    <name type="scientific">Paractinoplanes brasiliensis</name>
    <dbReference type="NCBI Taxonomy" id="52695"/>
    <lineage>
        <taxon>Bacteria</taxon>
        <taxon>Bacillati</taxon>
        <taxon>Actinomycetota</taxon>
        <taxon>Actinomycetes</taxon>
        <taxon>Micromonosporales</taxon>
        <taxon>Micromonosporaceae</taxon>
        <taxon>Paractinoplanes</taxon>
    </lineage>
</organism>
<feature type="region of interest" description="Disordered" evidence="1">
    <location>
        <begin position="61"/>
        <end position="168"/>
    </location>
</feature>
<evidence type="ECO:0000256" key="2">
    <source>
        <dbReference type="SAM" id="Phobius"/>
    </source>
</evidence>
<feature type="compositionally biased region" description="Low complexity" evidence="1">
    <location>
        <begin position="100"/>
        <end position="134"/>
    </location>
</feature>
<feature type="region of interest" description="Disordered" evidence="1">
    <location>
        <begin position="1"/>
        <end position="44"/>
    </location>
</feature>
<evidence type="ECO:0000256" key="1">
    <source>
        <dbReference type="SAM" id="MobiDB-lite"/>
    </source>
</evidence>
<name>A0A4R6J7L0_9ACTN</name>
<dbReference type="AlphaFoldDB" id="A0A4R6J7L0"/>
<gene>
    <name evidence="3" type="ORF">C8E87_6939</name>
</gene>
<dbReference type="EMBL" id="SNWR01000002">
    <property type="protein sequence ID" value="TDO31514.1"/>
    <property type="molecule type" value="Genomic_DNA"/>
</dbReference>
<proteinExistence type="predicted"/>
<accession>A0A4R6J7L0</accession>
<evidence type="ECO:0000313" key="3">
    <source>
        <dbReference type="EMBL" id="TDO31514.1"/>
    </source>
</evidence>
<feature type="region of interest" description="Disordered" evidence="1">
    <location>
        <begin position="226"/>
        <end position="255"/>
    </location>
</feature>
<dbReference type="Pfam" id="PF11755">
    <property type="entry name" value="DUF3311"/>
    <property type="match status" value="1"/>
</dbReference>
<reference evidence="3 4" key="1">
    <citation type="submission" date="2019-03" db="EMBL/GenBank/DDBJ databases">
        <title>Sequencing the genomes of 1000 actinobacteria strains.</title>
        <authorList>
            <person name="Klenk H.-P."/>
        </authorList>
    </citation>
    <scope>NUCLEOTIDE SEQUENCE [LARGE SCALE GENOMIC DNA]</scope>
    <source>
        <strain evidence="3 4">DSM 43805</strain>
    </source>
</reference>
<feature type="transmembrane region" description="Helical" evidence="2">
    <location>
        <begin position="273"/>
        <end position="290"/>
    </location>
</feature>
<protein>
    <submittedName>
        <fullName evidence="3">Uncharacterized protein DUF3311</fullName>
    </submittedName>
</protein>
<keyword evidence="4" id="KW-1185">Reference proteome</keyword>
<sequence>MAHTPSVPPDWHQAHPAAEPSSSPTAGTPPTVGTPATYGNSSAAASVPVVGTAAIVTPPGAEAAEAGGAHYSPPPWTADSQAPYGQSPPWKRPEDFLTRPAPAQAQPPQWGAPPNGGATQQPGGPAQWAAAHPGRPTLPREQPPLPAWTRRPESEPPYPPEDGMAGPRPARLANVREAWIAADDTAWAGTAPAPVSPQPQNASGVAGRLAGGVAARFAEGAARLANEPGTRTGDATSAPVSIPHGSAARVARHRTGEWPTVRAKTGRLDKNRWHWLLLVPIVLPLMPVIYNRTDPALFGMPFFYWCQLGFAFLASGVIAFVHMKVR</sequence>
<dbReference type="RefSeq" id="WP_239080473.1">
    <property type="nucleotide sequence ID" value="NZ_BOMD01000080.1"/>
</dbReference>
<evidence type="ECO:0000313" key="4">
    <source>
        <dbReference type="Proteomes" id="UP000294901"/>
    </source>
</evidence>
<comment type="caution">
    <text evidence="3">The sequence shown here is derived from an EMBL/GenBank/DDBJ whole genome shotgun (WGS) entry which is preliminary data.</text>
</comment>
<keyword evidence="2" id="KW-0472">Membrane</keyword>
<keyword evidence="2" id="KW-0812">Transmembrane</keyword>
<dbReference type="Proteomes" id="UP000294901">
    <property type="component" value="Unassembled WGS sequence"/>
</dbReference>
<dbReference type="InterPro" id="IPR021741">
    <property type="entry name" value="DUF3311"/>
</dbReference>
<keyword evidence="2" id="KW-1133">Transmembrane helix</keyword>
<feature type="compositionally biased region" description="Low complexity" evidence="1">
    <location>
        <begin position="14"/>
        <end position="39"/>
    </location>
</feature>
<feature type="transmembrane region" description="Helical" evidence="2">
    <location>
        <begin position="302"/>
        <end position="321"/>
    </location>
</feature>